<gene>
    <name evidence="3" type="ORF">EDC03_2290</name>
</gene>
<dbReference type="InParanoid" id="A0A3N1HKL0"/>
<dbReference type="InterPro" id="IPR003615">
    <property type="entry name" value="HNH_nuc"/>
</dbReference>
<dbReference type="EMBL" id="RJKN01000005">
    <property type="protein sequence ID" value="ROP42996.1"/>
    <property type="molecule type" value="Genomic_DNA"/>
</dbReference>
<proteinExistence type="inferred from homology"/>
<keyword evidence="3" id="KW-0378">Hydrolase</keyword>
<dbReference type="Proteomes" id="UP000276232">
    <property type="component" value="Unassembled WGS sequence"/>
</dbReference>
<evidence type="ECO:0000313" key="4">
    <source>
        <dbReference type="Proteomes" id="UP000276232"/>
    </source>
</evidence>
<dbReference type="Pfam" id="PF02720">
    <property type="entry name" value="DUF222"/>
    <property type="match status" value="1"/>
</dbReference>
<protein>
    <submittedName>
        <fullName evidence="3">HNH endonuclease</fullName>
    </submittedName>
</protein>
<comment type="caution">
    <text evidence="3">The sequence shown here is derived from an EMBL/GenBank/DDBJ whole genome shotgun (WGS) entry which is preliminary data.</text>
</comment>
<name>A0A3N1HKL0_9ACTN</name>
<keyword evidence="3" id="KW-0255">Endonuclease</keyword>
<dbReference type="InterPro" id="IPR003870">
    <property type="entry name" value="DUF222"/>
</dbReference>
<dbReference type="Gene3D" id="1.10.30.50">
    <property type="match status" value="1"/>
</dbReference>
<dbReference type="GO" id="GO:0004519">
    <property type="term" value="F:endonuclease activity"/>
    <property type="evidence" value="ECO:0007669"/>
    <property type="project" value="UniProtKB-KW"/>
</dbReference>
<feature type="domain" description="HNH nuclease" evidence="2">
    <location>
        <begin position="358"/>
        <end position="410"/>
    </location>
</feature>
<dbReference type="CDD" id="cd00085">
    <property type="entry name" value="HNHc"/>
    <property type="match status" value="1"/>
</dbReference>
<reference evidence="3 4" key="1">
    <citation type="journal article" date="2015" name="Stand. Genomic Sci.">
        <title>Genomic Encyclopedia of Bacterial and Archaeal Type Strains, Phase III: the genomes of soil and plant-associated and newly described type strains.</title>
        <authorList>
            <person name="Whitman W.B."/>
            <person name="Woyke T."/>
            <person name="Klenk H.P."/>
            <person name="Zhou Y."/>
            <person name="Lilburn T.G."/>
            <person name="Beck B.J."/>
            <person name="De Vos P."/>
            <person name="Vandamme P."/>
            <person name="Eisen J.A."/>
            <person name="Garrity G."/>
            <person name="Hugenholtz P."/>
            <person name="Kyrpides N.C."/>
        </authorList>
    </citation>
    <scope>NUCLEOTIDE SEQUENCE [LARGE SCALE GENOMIC DNA]</scope>
    <source>
        <strain evidence="3 4">CECT 7306</strain>
    </source>
</reference>
<dbReference type="GO" id="GO:0003676">
    <property type="term" value="F:nucleic acid binding"/>
    <property type="evidence" value="ECO:0007669"/>
    <property type="project" value="InterPro"/>
</dbReference>
<evidence type="ECO:0000313" key="3">
    <source>
        <dbReference type="EMBL" id="ROP42996.1"/>
    </source>
</evidence>
<keyword evidence="3" id="KW-0540">Nuclease</keyword>
<accession>A0A3N1HKL0</accession>
<dbReference type="GO" id="GO:0008270">
    <property type="term" value="F:zinc ion binding"/>
    <property type="evidence" value="ECO:0007669"/>
    <property type="project" value="InterPro"/>
</dbReference>
<keyword evidence="4" id="KW-1185">Reference proteome</keyword>
<dbReference type="SMART" id="SM00507">
    <property type="entry name" value="HNHc"/>
    <property type="match status" value="1"/>
</dbReference>
<comment type="similarity">
    <text evidence="1">Belongs to the Rv1128c/1148c/1588c/1702c/1945/3466 family.</text>
</comment>
<evidence type="ECO:0000256" key="1">
    <source>
        <dbReference type="ARBA" id="ARBA00023450"/>
    </source>
</evidence>
<dbReference type="Pfam" id="PF01844">
    <property type="entry name" value="HNH"/>
    <property type="match status" value="1"/>
</dbReference>
<evidence type="ECO:0000259" key="2">
    <source>
        <dbReference type="SMART" id="SM00507"/>
    </source>
</evidence>
<dbReference type="InterPro" id="IPR002711">
    <property type="entry name" value="HNH"/>
</dbReference>
<sequence>MVAPSVSAMTTDGAGTTTGVVTPVAVTALVPAGALADGVTVLTAAVDVLLAVPLWQTPDAGIREAVVELERQAARLEAVRLRVLAAADERRVGTVAGAPSTADWLVGATTTRAEHARRRVDLAVALEADLAATGSALADGKVTGDQAGVVHTVMTRLPAALDAATRADAEAFLLEQAVHLDPRRLAQVGRRLAPRLDVGTGDDLAWTEAGQERRRQLRCTQTDDGTWLLSGQLDPVAGTTLMTALEPLAAPRPAKDGAPDLRPHPRRLADALLQLCEGHLAGATGTSAPRARLVVTVPLATLLDPAAPGADPATLPGGHPLSAEQTTLLACDAHLVPVLMDDDRPLDVGRSVYSWPDKVRTAVRLRDRTCTWGRCTRPAEWGHIHHLTPWSKGGTTAERNAACLCGHHHRLVHREGWRGELIGAQVVWHPPDGGPPLRPPPPWTRALDRVVDRWRARTRPHARRAAA</sequence>
<organism evidence="3 4">
    <name type="scientific">Pseudokineococcus lusitanus</name>
    <dbReference type="NCBI Taxonomy" id="763993"/>
    <lineage>
        <taxon>Bacteria</taxon>
        <taxon>Bacillati</taxon>
        <taxon>Actinomycetota</taxon>
        <taxon>Actinomycetes</taxon>
        <taxon>Kineosporiales</taxon>
        <taxon>Kineosporiaceae</taxon>
        <taxon>Pseudokineococcus</taxon>
    </lineage>
</organism>
<dbReference type="AlphaFoldDB" id="A0A3N1HKL0"/>